<comment type="caution">
    <text evidence="2">The sequence shown here is derived from an EMBL/GenBank/DDBJ whole genome shotgun (WGS) entry which is preliminary data.</text>
</comment>
<keyword evidence="1" id="KW-0472">Membrane</keyword>
<sequence length="165" mass="19022">KETNAVYQKSFEKFKDDIVVLKRVMDLYAEVAGIYLLAMLYHSAVNWFRFLNYLTNDNPVPFLVTSMTLNVFSLVSVGYMACFGNYLTKQFHKLKERLLAANVNERIPERAEISKLLTWIVTWDWKLSLWDMSDLNHATVPSVISAILPCMILIFELGMSKNGSK</sequence>
<reference evidence="2" key="1">
    <citation type="submission" date="2021-06" db="EMBL/GenBank/DDBJ databases">
        <authorList>
            <person name="Hodson N. C."/>
            <person name="Mongue J. A."/>
            <person name="Jaron S. K."/>
        </authorList>
    </citation>
    <scope>NUCLEOTIDE SEQUENCE</scope>
</reference>
<dbReference type="Proteomes" id="UP000708208">
    <property type="component" value="Unassembled WGS sequence"/>
</dbReference>
<dbReference type="EMBL" id="CAJVCH010004197">
    <property type="protein sequence ID" value="CAG7652127.1"/>
    <property type="molecule type" value="Genomic_DNA"/>
</dbReference>
<feature type="non-terminal residue" evidence="2">
    <location>
        <position position="1"/>
    </location>
</feature>
<protein>
    <submittedName>
        <fullName evidence="2">Uncharacterized protein</fullName>
    </submittedName>
</protein>
<keyword evidence="3" id="KW-1185">Reference proteome</keyword>
<proteinExistence type="predicted"/>
<feature type="transmembrane region" description="Helical" evidence="1">
    <location>
        <begin position="60"/>
        <end position="87"/>
    </location>
</feature>
<evidence type="ECO:0000256" key="1">
    <source>
        <dbReference type="SAM" id="Phobius"/>
    </source>
</evidence>
<feature type="transmembrane region" description="Helical" evidence="1">
    <location>
        <begin position="27"/>
        <end position="48"/>
    </location>
</feature>
<accession>A0A8J2J0Z1</accession>
<feature type="transmembrane region" description="Helical" evidence="1">
    <location>
        <begin position="135"/>
        <end position="155"/>
    </location>
</feature>
<organism evidence="2 3">
    <name type="scientific">Allacma fusca</name>
    <dbReference type="NCBI Taxonomy" id="39272"/>
    <lineage>
        <taxon>Eukaryota</taxon>
        <taxon>Metazoa</taxon>
        <taxon>Ecdysozoa</taxon>
        <taxon>Arthropoda</taxon>
        <taxon>Hexapoda</taxon>
        <taxon>Collembola</taxon>
        <taxon>Symphypleona</taxon>
        <taxon>Sminthuridae</taxon>
        <taxon>Allacma</taxon>
    </lineage>
</organism>
<dbReference type="AlphaFoldDB" id="A0A8J2J0Z1"/>
<gene>
    <name evidence="2" type="ORF">AFUS01_LOCUS787</name>
</gene>
<keyword evidence="1" id="KW-1133">Transmembrane helix</keyword>
<evidence type="ECO:0000313" key="2">
    <source>
        <dbReference type="EMBL" id="CAG7652127.1"/>
    </source>
</evidence>
<name>A0A8J2J0Z1_9HEXA</name>
<keyword evidence="1" id="KW-0812">Transmembrane</keyword>
<evidence type="ECO:0000313" key="3">
    <source>
        <dbReference type="Proteomes" id="UP000708208"/>
    </source>
</evidence>